<sequence length="93" mass="10590">MNVFPLMLEESRRSGYSCLPQLTGSFLFLRIVIFLAALFFLALFAYGTPRPRTKRWKLQSSNKMGSAEMEDCNLGRSYLRVQSEGQLNGCDQS</sequence>
<keyword evidence="1" id="KW-0812">Transmembrane</keyword>
<proteinExistence type="predicted"/>
<dbReference type="AlphaFoldDB" id="A0AAV4MHZ5"/>
<reference evidence="2 3" key="1">
    <citation type="submission" date="2021-06" db="EMBL/GenBank/DDBJ databases">
        <title>Caerostris extrusa draft genome.</title>
        <authorList>
            <person name="Kono N."/>
            <person name="Arakawa K."/>
        </authorList>
    </citation>
    <scope>NUCLEOTIDE SEQUENCE [LARGE SCALE GENOMIC DNA]</scope>
</reference>
<evidence type="ECO:0000256" key="1">
    <source>
        <dbReference type="SAM" id="Phobius"/>
    </source>
</evidence>
<name>A0AAV4MHZ5_CAEEX</name>
<accession>A0AAV4MHZ5</accession>
<organism evidence="2 3">
    <name type="scientific">Caerostris extrusa</name>
    <name type="common">Bark spider</name>
    <name type="synonym">Caerostris bankana</name>
    <dbReference type="NCBI Taxonomy" id="172846"/>
    <lineage>
        <taxon>Eukaryota</taxon>
        <taxon>Metazoa</taxon>
        <taxon>Ecdysozoa</taxon>
        <taxon>Arthropoda</taxon>
        <taxon>Chelicerata</taxon>
        <taxon>Arachnida</taxon>
        <taxon>Araneae</taxon>
        <taxon>Araneomorphae</taxon>
        <taxon>Entelegynae</taxon>
        <taxon>Araneoidea</taxon>
        <taxon>Araneidae</taxon>
        <taxon>Caerostris</taxon>
    </lineage>
</organism>
<dbReference type="Proteomes" id="UP001054945">
    <property type="component" value="Unassembled WGS sequence"/>
</dbReference>
<evidence type="ECO:0008006" key="4">
    <source>
        <dbReference type="Google" id="ProtNLM"/>
    </source>
</evidence>
<evidence type="ECO:0000313" key="2">
    <source>
        <dbReference type="EMBL" id="GIX71822.1"/>
    </source>
</evidence>
<protein>
    <recommendedName>
        <fullName evidence="4">Transmembrane protein</fullName>
    </recommendedName>
</protein>
<evidence type="ECO:0000313" key="3">
    <source>
        <dbReference type="Proteomes" id="UP001054945"/>
    </source>
</evidence>
<keyword evidence="1" id="KW-0472">Membrane</keyword>
<keyword evidence="3" id="KW-1185">Reference proteome</keyword>
<gene>
    <name evidence="2" type="ORF">CEXT_751141</name>
</gene>
<comment type="caution">
    <text evidence="2">The sequence shown here is derived from an EMBL/GenBank/DDBJ whole genome shotgun (WGS) entry which is preliminary data.</text>
</comment>
<feature type="transmembrane region" description="Helical" evidence="1">
    <location>
        <begin position="27"/>
        <end position="47"/>
    </location>
</feature>
<dbReference type="EMBL" id="BPLR01019791">
    <property type="protein sequence ID" value="GIX71822.1"/>
    <property type="molecule type" value="Genomic_DNA"/>
</dbReference>
<keyword evidence="1" id="KW-1133">Transmembrane helix</keyword>